<feature type="compositionally biased region" description="Low complexity" evidence="4">
    <location>
        <begin position="148"/>
        <end position="157"/>
    </location>
</feature>
<keyword evidence="1" id="KW-0805">Transcription regulation</keyword>
<dbReference type="SMART" id="SM00421">
    <property type="entry name" value="HTH_LUXR"/>
    <property type="match status" value="1"/>
</dbReference>
<dbReference type="CDD" id="cd06170">
    <property type="entry name" value="LuxR_C_like"/>
    <property type="match status" value="1"/>
</dbReference>
<dbReference type="InterPro" id="IPR016032">
    <property type="entry name" value="Sig_transdc_resp-reg_C-effctor"/>
</dbReference>
<keyword evidence="3" id="KW-0804">Transcription</keyword>
<evidence type="ECO:0000313" key="7">
    <source>
        <dbReference type="Proteomes" id="UP001151287"/>
    </source>
</evidence>
<feature type="compositionally biased region" description="Acidic residues" evidence="4">
    <location>
        <begin position="135"/>
        <end position="147"/>
    </location>
</feature>
<feature type="region of interest" description="Disordered" evidence="4">
    <location>
        <begin position="124"/>
        <end position="157"/>
    </location>
</feature>
<evidence type="ECO:0000256" key="1">
    <source>
        <dbReference type="ARBA" id="ARBA00023015"/>
    </source>
</evidence>
<feature type="domain" description="HTH luxR-type" evidence="5">
    <location>
        <begin position="66"/>
        <end position="131"/>
    </location>
</feature>
<dbReference type="PANTHER" id="PTHR44688">
    <property type="entry name" value="DNA-BINDING TRANSCRIPTIONAL ACTIVATOR DEVR_DOSR"/>
    <property type="match status" value="1"/>
</dbReference>
<evidence type="ECO:0000313" key="6">
    <source>
        <dbReference type="EMBL" id="KAJ1684406.1"/>
    </source>
</evidence>
<comment type="caution">
    <text evidence="6">The sequence shown here is derived from an EMBL/GenBank/DDBJ whole genome shotgun (WGS) entry which is preliminary data.</text>
</comment>
<accession>A0A9P9Z8N8</accession>
<evidence type="ECO:0000256" key="4">
    <source>
        <dbReference type="SAM" id="MobiDB-lite"/>
    </source>
</evidence>
<dbReference type="AlphaFoldDB" id="A0A9P9Z8N8"/>
<dbReference type="Proteomes" id="UP001151287">
    <property type="component" value="Unassembled WGS sequence"/>
</dbReference>
<proteinExistence type="predicted"/>
<evidence type="ECO:0000256" key="3">
    <source>
        <dbReference type="ARBA" id="ARBA00023163"/>
    </source>
</evidence>
<dbReference type="GO" id="GO:0006355">
    <property type="term" value="P:regulation of DNA-templated transcription"/>
    <property type="evidence" value="ECO:0007669"/>
    <property type="project" value="InterPro"/>
</dbReference>
<dbReference type="EMBL" id="JAMQYH010000029">
    <property type="protein sequence ID" value="KAJ1684406.1"/>
    <property type="molecule type" value="Genomic_DNA"/>
</dbReference>
<gene>
    <name evidence="6" type="ORF">LUZ63_020161</name>
</gene>
<dbReference type="PANTHER" id="PTHR44688:SF16">
    <property type="entry name" value="DNA-BINDING TRANSCRIPTIONAL ACTIVATOR DEVR_DOSR"/>
    <property type="match status" value="1"/>
</dbReference>
<reference evidence="6" key="1">
    <citation type="journal article" date="2022" name="Cell">
        <title>Repeat-based holocentromeres influence genome architecture and karyotype evolution.</title>
        <authorList>
            <person name="Hofstatter P.G."/>
            <person name="Thangavel G."/>
            <person name="Lux T."/>
            <person name="Neumann P."/>
            <person name="Vondrak T."/>
            <person name="Novak P."/>
            <person name="Zhang M."/>
            <person name="Costa L."/>
            <person name="Castellani M."/>
            <person name="Scott A."/>
            <person name="Toegelov H."/>
            <person name="Fuchs J."/>
            <person name="Mata-Sucre Y."/>
            <person name="Dias Y."/>
            <person name="Vanzela A.L.L."/>
            <person name="Huettel B."/>
            <person name="Almeida C.C.S."/>
            <person name="Simkova H."/>
            <person name="Souza G."/>
            <person name="Pedrosa-Harand A."/>
            <person name="Macas J."/>
            <person name="Mayer K.F.X."/>
            <person name="Houben A."/>
            <person name="Marques A."/>
        </authorList>
    </citation>
    <scope>NUCLEOTIDE SEQUENCE</scope>
    <source>
        <strain evidence="6">RhyBre1mFocal</strain>
    </source>
</reference>
<name>A0A9P9Z8N8_9POAL</name>
<dbReference type="SUPFAM" id="SSF46894">
    <property type="entry name" value="C-terminal effector domain of the bipartite response regulators"/>
    <property type="match status" value="1"/>
</dbReference>
<dbReference type="Gene3D" id="3.40.50.2300">
    <property type="match status" value="1"/>
</dbReference>
<evidence type="ECO:0000256" key="2">
    <source>
        <dbReference type="ARBA" id="ARBA00023125"/>
    </source>
</evidence>
<sequence length="157" mass="16801">MEGGRRVLLFTEGDRGAMIADAIEAGAQGVVLKSQADGDDLVAAVEAVAEGQLVLSPEVAAVIERDAELRPRLSPRERETLRLLSQGLGDRQIATVMDISQATVKENLKRIRVKYVAHGRPAPTRVDLHQRALEDGYDETTPDEDAPGGDAPAEPGP</sequence>
<protein>
    <recommendedName>
        <fullName evidence="5">HTH luxR-type domain-containing protein</fullName>
    </recommendedName>
</protein>
<dbReference type="InterPro" id="IPR000792">
    <property type="entry name" value="Tscrpt_reg_LuxR_C"/>
</dbReference>
<keyword evidence="7" id="KW-1185">Reference proteome</keyword>
<dbReference type="PRINTS" id="PR00038">
    <property type="entry name" value="HTHLUXR"/>
</dbReference>
<dbReference type="Pfam" id="PF00196">
    <property type="entry name" value="GerE"/>
    <property type="match status" value="1"/>
</dbReference>
<dbReference type="GO" id="GO:0003677">
    <property type="term" value="F:DNA binding"/>
    <property type="evidence" value="ECO:0007669"/>
    <property type="project" value="UniProtKB-KW"/>
</dbReference>
<evidence type="ECO:0000259" key="5">
    <source>
        <dbReference type="PROSITE" id="PS50043"/>
    </source>
</evidence>
<dbReference type="PROSITE" id="PS50043">
    <property type="entry name" value="HTH_LUXR_2"/>
    <property type="match status" value="1"/>
</dbReference>
<organism evidence="6 7">
    <name type="scientific">Rhynchospora breviuscula</name>
    <dbReference type="NCBI Taxonomy" id="2022672"/>
    <lineage>
        <taxon>Eukaryota</taxon>
        <taxon>Viridiplantae</taxon>
        <taxon>Streptophyta</taxon>
        <taxon>Embryophyta</taxon>
        <taxon>Tracheophyta</taxon>
        <taxon>Spermatophyta</taxon>
        <taxon>Magnoliopsida</taxon>
        <taxon>Liliopsida</taxon>
        <taxon>Poales</taxon>
        <taxon>Cyperaceae</taxon>
        <taxon>Cyperoideae</taxon>
        <taxon>Rhynchosporeae</taxon>
        <taxon>Rhynchospora</taxon>
    </lineage>
</organism>
<keyword evidence="2" id="KW-0238">DNA-binding</keyword>